<proteinExistence type="predicted"/>
<gene>
    <name evidence="1" type="ORF">Q9L58_009603</name>
</gene>
<comment type="caution">
    <text evidence="1">The sequence shown here is derived from an EMBL/GenBank/DDBJ whole genome shotgun (WGS) entry which is preliminary data.</text>
</comment>
<dbReference type="EMBL" id="JBBBZM010000238">
    <property type="protein sequence ID" value="KAL0631518.1"/>
    <property type="molecule type" value="Genomic_DNA"/>
</dbReference>
<sequence>MTNEIDNHFIPHVTDVLDVKSVLWQKKLPVELIDSIIGIAEYWPRYVASVENPVTVVRDGKVLYIQSQPLPGLLTLGSLEDGGEREELVVGGVETSTINPARRIVFRIWSHDQGWSSNRGRGTYFGSYSWFETFAERPLSVQAVQLAAELPSPTDIVTEAELRELQSSGENVVWQTVAVPETTKREDGIETVITEKKVWHVQSNVHAMESFKEHEIIWNYSDDDGDEISEDEEAKTGAGKGGDFVRLLRSGDRIRVIARAMVGCLRDPGFLLAAY</sequence>
<protein>
    <submittedName>
        <fullName evidence="1">Uncharacterized protein</fullName>
    </submittedName>
</protein>
<accession>A0ABR3G6M3</accession>
<evidence type="ECO:0000313" key="1">
    <source>
        <dbReference type="EMBL" id="KAL0631518.1"/>
    </source>
</evidence>
<dbReference type="Proteomes" id="UP001447188">
    <property type="component" value="Unassembled WGS sequence"/>
</dbReference>
<name>A0ABR3G6M3_9PEZI</name>
<evidence type="ECO:0000313" key="2">
    <source>
        <dbReference type="Proteomes" id="UP001447188"/>
    </source>
</evidence>
<reference evidence="1 2" key="1">
    <citation type="submission" date="2024-02" db="EMBL/GenBank/DDBJ databases">
        <title>Discinaceae phylogenomics.</title>
        <authorList>
            <person name="Dirks A.C."/>
            <person name="James T.Y."/>
        </authorList>
    </citation>
    <scope>NUCLEOTIDE SEQUENCE [LARGE SCALE GENOMIC DNA]</scope>
    <source>
        <strain evidence="1 2">ACD0624</strain>
    </source>
</reference>
<keyword evidence="2" id="KW-1185">Reference proteome</keyword>
<organism evidence="1 2">
    <name type="scientific">Discina gigas</name>
    <dbReference type="NCBI Taxonomy" id="1032678"/>
    <lineage>
        <taxon>Eukaryota</taxon>
        <taxon>Fungi</taxon>
        <taxon>Dikarya</taxon>
        <taxon>Ascomycota</taxon>
        <taxon>Pezizomycotina</taxon>
        <taxon>Pezizomycetes</taxon>
        <taxon>Pezizales</taxon>
        <taxon>Discinaceae</taxon>
        <taxon>Discina</taxon>
    </lineage>
</organism>